<dbReference type="HOGENOM" id="CLU_1185019_0_0_1"/>
<dbReference type="GO" id="GO:0005634">
    <property type="term" value="C:nucleus"/>
    <property type="evidence" value="ECO:0007669"/>
    <property type="project" value="TreeGrafter"/>
</dbReference>
<evidence type="ECO:0000256" key="2">
    <source>
        <dbReference type="SAM" id="MobiDB-lite"/>
    </source>
</evidence>
<feature type="region of interest" description="Disordered" evidence="2">
    <location>
        <begin position="44"/>
        <end position="133"/>
    </location>
</feature>
<feature type="compositionally biased region" description="Low complexity" evidence="2">
    <location>
        <begin position="55"/>
        <end position="68"/>
    </location>
</feature>
<protein>
    <submittedName>
        <fullName evidence="3">Uncharacterized protein</fullName>
    </submittedName>
</protein>
<dbReference type="Pfam" id="PF09184">
    <property type="entry name" value="PPP4R2"/>
    <property type="match status" value="1"/>
</dbReference>
<dbReference type="KEGG" id="ela:UCREL1_3555"/>
<dbReference type="GO" id="GO:0019888">
    <property type="term" value="F:protein phosphatase regulator activity"/>
    <property type="evidence" value="ECO:0007669"/>
    <property type="project" value="InterPro"/>
</dbReference>
<dbReference type="PANTHER" id="PTHR16487:SF0">
    <property type="entry name" value="PROTEIN PHOSPHATASE 4 REGULATORY SUBUNIT 2-RELATED"/>
    <property type="match status" value="1"/>
</dbReference>
<dbReference type="AlphaFoldDB" id="M7THJ3"/>
<evidence type="ECO:0000313" key="4">
    <source>
        <dbReference type="Proteomes" id="UP000012174"/>
    </source>
</evidence>
<dbReference type="eggNOG" id="ENOG502SBSZ">
    <property type="taxonomic scope" value="Eukaryota"/>
</dbReference>
<accession>M7THJ3</accession>
<dbReference type="OMA" id="HEEFPIP"/>
<reference evidence="4" key="1">
    <citation type="journal article" date="2013" name="Genome Announc.">
        <title>Draft genome sequence of the grapevine dieback fungus Eutypa lata UCR-EL1.</title>
        <authorList>
            <person name="Blanco-Ulate B."/>
            <person name="Rolshausen P.E."/>
            <person name="Cantu D."/>
        </authorList>
    </citation>
    <scope>NUCLEOTIDE SEQUENCE [LARGE SCALE GENOMIC DNA]</scope>
    <source>
        <strain evidence="4">UCR-EL1</strain>
    </source>
</reference>
<sequence length="234" mass="24960">MEIDIDEDDMLRTLANGGSMDFSVWPALLQRIIARVEKIAHEEFPIPNLPPPPSATTIPSSIPQPSGPAHSEDTENFLPHMPSSPAEHSSSTSSQDTNKENTPVAPRAGPPPAAAAAAAAVAQTPLPPGTLPPQIHAMLTEVTSTLKTFPKYPPHTIQRLSELVLTPRRHYRNLPSYLHALDRVVHVTSGLNVYPLPPAVPDMSSASVLSNGISSDVLALTTSVSPRNRTNPGP</sequence>
<dbReference type="GO" id="GO:0030289">
    <property type="term" value="C:protein phosphatase 4 complex"/>
    <property type="evidence" value="ECO:0007669"/>
    <property type="project" value="InterPro"/>
</dbReference>
<dbReference type="OrthoDB" id="341898at2759"/>
<keyword evidence="4" id="KW-1185">Reference proteome</keyword>
<proteinExistence type="inferred from homology"/>
<comment type="similarity">
    <text evidence="1">Belongs to the PPP4R2 family.</text>
</comment>
<name>M7THJ3_EUTLA</name>
<dbReference type="PANTHER" id="PTHR16487">
    <property type="entry name" value="PPP4R2-RELATED PROTEIN"/>
    <property type="match status" value="1"/>
</dbReference>
<dbReference type="InterPro" id="IPR015267">
    <property type="entry name" value="PPP4R2"/>
</dbReference>
<gene>
    <name evidence="3" type="ORF">UCREL1_3555</name>
</gene>
<feature type="compositionally biased region" description="Low complexity" evidence="2">
    <location>
        <begin position="114"/>
        <end position="124"/>
    </location>
</feature>
<dbReference type="EMBL" id="KB706089">
    <property type="protein sequence ID" value="EMR69416.1"/>
    <property type="molecule type" value="Genomic_DNA"/>
</dbReference>
<feature type="compositionally biased region" description="Low complexity" evidence="2">
    <location>
        <begin position="83"/>
        <end position="94"/>
    </location>
</feature>
<evidence type="ECO:0000256" key="1">
    <source>
        <dbReference type="ARBA" id="ARBA00009207"/>
    </source>
</evidence>
<dbReference type="STRING" id="1287681.M7THJ3"/>
<dbReference type="Proteomes" id="UP000012174">
    <property type="component" value="Unassembled WGS sequence"/>
</dbReference>
<dbReference type="GO" id="GO:0005737">
    <property type="term" value="C:cytoplasm"/>
    <property type="evidence" value="ECO:0007669"/>
    <property type="project" value="TreeGrafter"/>
</dbReference>
<evidence type="ECO:0000313" key="3">
    <source>
        <dbReference type="EMBL" id="EMR69416.1"/>
    </source>
</evidence>
<organism evidence="3 4">
    <name type="scientific">Eutypa lata (strain UCR-EL1)</name>
    <name type="common">Grapevine dieback disease fungus</name>
    <name type="synonym">Eutypa armeniacae</name>
    <dbReference type="NCBI Taxonomy" id="1287681"/>
    <lineage>
        <taxon>Eukaryota</taxon>
        <taxon>Fungi</taxon>
        <taxon>Dikarya</taxon>
        <taxon>Ascomycota</taxon>
        <taxon>Pezizomycotina</taxon>
        <taxon>Sordariomycetes</taxon>
        <taxon>Xylariomycetidae</taxon>
        <taxon>Xylariales</taxon>
        <taxon>Diatrypaceae</taxon>
        <taxon>Eutypa</taxon>
    </lineage>
</organism>